<evidence type="ECO:0000256" key="2">
    <source>
        <dbReference type="ARBA" id="ARBA00004651"/>
    </source>
</evidence>
<keyword evidence="10" id="KW-0921">Nickel transport</keyword>
<dbReference type="GO" id="GO:0005886">
    <property type="term" value="C:plasma membrane"/>
    <property type="evidence" value="ECO:0007669"/>
    <property type="project" value="UniProtKB-SubCell"/>
</dbReference>
<feature type="transmembrane region" description="Helical" evidence="13">
    <location>
        <begin position="408"/>
        <end position="431"/>
    </location>
</feature>
<dbReference type="Pfam" id="PF03824">
    <property type="entry name" value="NicO"/>
    <property type="match status" value="1"/>
</dbReference>
<feature type="chain" id="PRO_5008643497" description="Nickel/cobalt efflux system" evidence="14">
    <location>
        <begin position="22"/>
        <end position="498"/>
    </location>
</feature>
<comment type="similarity">
    <text evidence="13">Belongs to the NiCoT transporter (TC 2.A.52) family.</text>
</comment>
<comment type="caution">
    <text evidence="15">The sequence shown here is derived from an EMBL/GenBank/DDBJ whole genome shotgun (WGS) entry which is preliminary data.</text>
</comment>
<keyword evidence="14" id="KW-0732">Signal</keyword>
<evidence type="ECO:0000256" key="13">
    <source>
        <dbReference type="RuleBase" id="RU362101"/>
    </source>
</evidence>
<dbReference type="InterPro" id="IPR010412">
    <property type="entry name" value="DUF1007"/>
</dbReference>
<dbReference type="GO" id="GO:0015099">
    <property type="term" value="F:nickel cation transmembrane transporter activity"/>
    <property type="evidence" value="ECO:0007669"/>
    <property type="project" value="UniProtKB-UniRule"/>
</dbReference>
<dbReference type="EMBL" id="LCUJ01000004">
    <property type="protein sequence ID" value="OCL98935.1"/>
    <property type="molecule type" value="Genomic_DNA"/>
</dbReference>
<dbReference type="PROSITE" id="PS51257">
    <property type="entry name" value="PROKAR_LIPOPROTEIN"/>
    <property type="match status" value="1"/>
</dbReference>
<keyword evidence="3" id="KW-0171">Cobalt transport</keyword>
<dbReference type="RefSeq" id="WP_066183452.1">
    <property type="nucleotide sequence ID" value="NZ_LCUJ01000004.1"/>
</dbReference>
<evidence type="ECO:0000256" key="14">
    <source>
        <dbReference type="SAM" id="SignalP"/>
    </source>
</evidence>
<keyword evidence="8 13" id="KW-1133">Transmembrane helix</keyword>
<evidence type="ECO:0000256" key="11">
    <source>
        <dbReference type="ARBA" id="ARBA00023136"/>
    </source>
</evidence>
<dbReference type="Pfam" id="PF06226">
    <property type="entry name" value="DUF1007"/>
    <property type="match status" value="1"/>
</dbReference>
<dbReference type="PATRIC" id="fig|544718.43.peg.1107"/>
<keyword evidence="7 13" id="KW-0812">Transmembrane</keyword>
<evidence type="ECO:0000256" key="10">
    <source>
        <dbReference type="ARBA" id="ARBA00023112"/>
    </source>
</evidence>
<keyword evidence="11 13" id="KW-0472">Membrane</keyword>
<evidence type="ECO:0000256" key="1">
    <source>
        <dbReference type="ARBA" id="ARBA00002510"/>
    </source>
</evidence>
<keyword evidence="6" id="KW-0533">Nickel</keyword>
<dbReference type="STRING" id="544718.AAX25_01136"/>
<dbReference type="Proteomes" id="UP000093281">
    <property type="component" value="Unassembled WGS sequence"/>
</dbReference>
<keyword evidence="12" id="KW-0170">Cobalt</keyword>
<feature type="transmembrane region" description="Helical" evidence="13">
    <location>
        <begin position="473"/>
        <end position="497"/>
    </location>
</feature>
<gene>
    <name evidence="15" type="ORF">AAX29_01445</name>
</gene>
<sequence>MIRLILFLVLSQSFIFGCSLCAVLTPKTYVTTKIEADDKNIKSVDIKWEFVKEFSEELMKIYDLNLDNNFDEKELALIEDSLISYLVSKDFLTTISYSNDSKNSIPFRVESYKMSFTNNTLFFDYRVILDLEIYDKNSLNLRIFDDENYFFFIFEDKNQEINIPYEVSKTTKINEVNYKISASNLSSQKFNIVVNSKKEEKQSLEDIWIENNQKVEDKERFDNKVKRVEKQEISFTEKFTNSMKKYLVDIENGDKFALFFLILASFLYGLFHALGPGHGKALAFSYFSTQKSTYLEAFTISFLTAFIHIIGALIIVVFSILILNTLMSNFLENSITYITAFSALIIMLLAIFILYRKITKKSCVCGTCGSNEELKCSQFSIKPQNMNFVKATINKPIRFQKRSKKQDLVFVLTAGIIPCPGTVLLFVYAFYLKTYFAVILASISVSFGMALVIFLSSFLGVSLHKLSSNSKKLVNSLEILAPIFMFMLALLMLLGVLI</sequence>
<feature type="transmembrane region" description="Helical" evidence="13">
    <location>
        <begin position="335"/>
        <end position="355"/>
    </location>
</feature>
<feature type="signal peptide" evidence="14">
    <location>
        <begin position="1"/>
        <end position="21"/>
    </location>
</feature>
<reference evidence="16" key="1">
    <citation type="submission" date="2015-05" db="EMBL/GenBank/DDBJ databases">
        <authorList>
            <person name="Rovetto F."/>
            <person name="Cocolin L."/>
            <person name="Illeghems K."/>
            <person name="Van Nieuwerburgh F."/>
            <person name="Houf K."/>
        </authorList>
    </citation>
    <scope>NUCLEOTIDE SEQUENCE [LARGE SCALE GENOMIC DNA]</scope>
    <source>
        <strain evidence="16">DU22</strain>
    </source>
</reference>
<dbReference type="InterPro" id="IPR011541">
    <property type="entry name" value="Ni/Co_transpt_high_affinity"/>
</dbReference>
<feature type="transmembrane region" description="Helical" evidence="13">
    <location>
        <begin position="437"/>
        <end position="461"/>
    </location>
</feature>
<evidence type="ECO:0000256" key="5">
    <source>
        <dbReference type="ARBA" id="ARBA00022475"/>
    </source>
</evidence>
<dbReference type="GO" id="GO:0032025">
    <property type="term" value="P:response to cobalt ion"/>
    <property type="evidence" value="ECO:0007669"/>
    <property type="project" value="TreeGrafter"/>
</dbReference>
<feature type="transmembrane region" description="Helical" evidence="13">
    <location>
        <begin position="295"/>
        <end position="323"/>
    </location>
</feature>
<dbReference type="PANTHER" id="PTHR40659">
    <property type="entry name" value="NICKEL/COBALT EFFLUX SYSTEM RCNA"/>
    <property type="match status" value="1"/>
</dbReference>
<dbReference type="PANTHER" id="PTHR40659:SF1">
    <property type="entry name" value="NICKEL_COBALT EFFLUX SYSTEM RCNA"/>
    <property type="match status" value="1"/>
</dbReference>
<organism evidence="15 16">
    <name type="scientific">Aliarcobacter thereius</name>
    <dbReference type="NCBI Taxonomy" id="544718"/>
    <lineage>
        <taxon>Bacteria</taxon>
        <taxon>Pseudomonadati</taxon>
        <taxon>Campylobacterota</taxon>
        <taxon>Epsilonproteobacteria</taxon>
        <taxon>Campylobacterales</taxon>
        <taxon>Arcobacteraceae</taxon>
        <taxon>Aliarcobacter</taxon>
    </lineage>
</organism>
<evidence type="ECO:0000256" key="3">
    <source>
        <dbReference type="ARBA" id="ARBA00022426"/>
    </source>
</evidence>
<proteinExistence type="inferred from homology"/>
<dbReference type="OrthoDB" id="9812956at2"/>
<evidence type="ECO:0000256" key="9">
    <source>
        <dbReference type="ARBA" id="ARBA00023065"/>
    </source>
</evidence>
<evidence type="ECO:0000313" key="16">
    <source>
        <dbReference type="Proteomes" id="UP000093281"/>
    </source>
</evidence>
<evidence type="ECO:0000256" key="7">
    <source>
        <dbReference type="ARBA" id="ARBA00022692"/>
    </source>
</evidence>
<evidence type="ECO:0000256" key="8">
    <source>
        <dbReference type="ARBA" id="ARBA00022989"/>
    </source>
</evidence>
<name>A0A1C0B6K9_9BACT</name>
<keyword evidence="4 13" id="KW-0813">Transport</keyword>
<keyword evidence="5" id="KW-1003">Cell membrane</keyword>
<feature type="transmembrane region" description="Helical" evidence="13">
    <location>
        <begin position="256"/>
        <end position="274"/>
    </location>
</feature>
<keyword evidence="9" id="KW-0406">Ion transport</keyword>
<accession>A0A1C0B6K9</accession>
<dbReference type="GO" id="GO:0046583">
    <property type="term" value="F:monoatomic cation efflux transmembrane transporter activity"/>
    <property type="evidence" value="ECO:0007669"/>
    <property type="project" value="TreeGrafter"/>
</dbReference>
<comment type="subcellular location">
    <subcellularLocation>
        <location evidence="2 13">Cell membrane</location>
        <topology evidence="2 13">Multi-pass membrane protein</topology>
    </subcellularLocation>
</comment>
<dbReference type="AlphaFoldDB" id="A0A1C0B6K9"/>
<protein>
    <recommendedName>
        <fullName evidence="13">Nickel/cobalt efflux system</fullName>
    </recommendedName>
</protein>
<evidence type="ECO:0000256" key="12">
    <source>
        <dbReference type="ARBA" id="ARBA00023285"/>
    </source>
</evidence>
<comment type="function">
    <text evidence="1">Efflux system for nickel and cobalt.</text>
</comment>
<evidence type="ECO:0000256" key="4">
    <source>
        <dbReference type="ARBA" id="ARBA00022448"/>
    </source>
</evidence>
<dbReference type="GO" id="GO:0006824">
    <property type="term" value="P:cobalt ion transport"/>
    <property type="evidence" value="ECO:0007669"/>
    <property type="project" value="UniProtKB-KW"/>
</dbReference>
<dbReference type="GO" id="GO:0010045">
    <property type="term" value="P:response to nickel cation"/>
    <property type="evidence" value="ECO:0007669"/>
    <property type="project" value="TreeGrafter"/>
</dbReference>
<evidence type="ECO:0000313" key="15">
    <source>
        <dbReference type="EMBL" id="OCL98935.1"/>
    </source>
</evidence>
<evidence type="ECO:0000256" key="6">
    <source>
        <dbReference type="ARBA" id="ARBA00022596"/>
    </source>
</evidence>
<dbReference type="InterPro" id="IPR051224">
    <property type="entry name" value="NiCoT_RcnA"/>
</dbReference>